<feature type="compositionally biased region" description="Polar residues" evidence="1">
    <location>
        <begin position="235"/>
        <end position="244"/>
    </location>
</feature>
<dbReference type="PANTHER" id="PTHR28186:SF1">
    <property type="entry name" value="MEIOTICALLY UP-REGULATED GENE 9 PROTEIN"/>
    <property type="match status" value="1"/>
</dbReference>
<evidence type="ECO:0000313" key="3">
    <source>
        <dbReference type="Proteomes" id="UP001365542"/>
    </source>
</evidence>
<dbReference type="AlphaFoldDB" id="A0AAV9XGV5"/>
<comment type="caution">
    <text evidence="2">The sequence shown here is derived from an EMBL/GenBank/DDBJ whole genome shotgun (WGS) entry which is preliminary data.</text>
</comment>
<keyword evidence="3" id="KW-1185">Reference proteome</keyword>
<feature type="compositionally biased region" description="Low complexity" evidence="1">
    <location>
        <begin position="209"/>
        <end position="218"/>
    </location>
</feature>
<feature type="region of interest" description="Disordered" evidence="1">
    <location>
        <begin position="45"/>
        <end position="144"/>
    </location>
</feature>
<gene>
    <name evidence="2" type="ORF">TWF694_008555</name>
</gene>
<reference evidence="2 3" key="1">
    <citation type="submission" date="2019-10" db="EMBL/GenBank/DDBJ databases">
        <authorList>
            <person name="Palmer J.M."/>
        </authorList>
    </citation>
    <scope>NUCLEOTIDE SEQUENCE [LARGE SCALE GENOMIC DNA]</scope>
    <source>
        <strain evidence="2 3">TWF694</strain>
    </source>
</reference>
<feature type="compositionally biased region" description="Polar residues" evidence="1">
    <location>
        <begin position="105"/>
        <end position="117"/>
    </location>
</feature>
<feature type="compositionally biased region" description="Basic residues" evidence="1">
    <location>
        <begin position="336"/>
        <end position="346"/>
    </location>
</feature>
<feature type="compositionally biased region" description="Basic and acidic residues" evidence="1">
    <location>
        <begin position="77"/>
        <end position="100"/>
    </location>
</feature>
<name>A0AAV9XGV5_9PEZI</name>
<protein>
    <submittedName>
        <fullName evidence="2">Uncharacterized protein</fullName>
    </submittedName>
</protein>
<evidence type="ECO:0000256" key="1">
    <source>
        <dbReference type="SAM" id="MobiDB-lite"/>
    </source>
</evidence>
<dbReference type="Proteomes" id="UP001365542">
    <property type="component" value="Unassembled WGS sequence"/>
</dbReference>
<accession>A0AAV9XGV5</accession>
<organism evidence="2 3">
    <name type="scientific">Orbilia ellipsospora</name>
    <dbReference type="NCBI Taxonomy" id="2528407"/>
    <lineage>
        <taxon>Eukaryota</taxon>
        <taxon>Fungi</taxon>
        <taxon>Dikarya</taxon>
        <taxon>Ascomycota</taxon>
        <taxon>Pezizomycotina</taxon>
        <taxon>Orbiliomycetes</taxon>
        <taxon>Orbiliales</taxon>
        <taxon>Orbiliaceae</taxon>
        <taxon>Orbilia</taxon>
    </lineage>
</organism>
<feature type="compositionally biased region" description="Polar residues" evidence="1">
    <location>
        <begin position="192"/>
        <end position="201"/>
    </location>
</feature>
<feature type="region of interest" description="Disordered" evidence="1">
    <location>
        <begin position="158"/>
        <end position="346"/>
    </location>
</feature>
<feature type="compositionally biased region" description="Polar residues" evidence="1">
    <location>
        <begin position="285"/>
        <end position="328"/>
    </location>
</feature>
<proteinExistence type="predicted"/>
<sequence>MPFFSSKKKVKIDLTEYHSDKRKMGKNVDPTRAITEEEPWAIAQQTGQGISQIRHKDQFGNEITDPDRSNPTRHRMERPLETIRNFERAIYNDHERDYPRRPHRQGSTYDHQNSQRASMAYQYGDQSARQSTYEGYDNSNSYSQRQYNQNRSSIYENVASSSRQRGDIPSDSNSGTYSNGAGSGWSGASGDPYSTNPSSDASGYANYDQVQQQQQYGQTGRLPLNSNDKPLPNVNRYSNTSQPASYQNGYSSPQPQYQQNGYSQQIPQAGYSQQPQNQQYSSYSGHSQFSPQTTQASQYRQSYGPQQPQYNTWNQQPTPAKTVLSKSSAAAEGKEKRKSWFRRSKS</sequence>
<dbReference type="PANTHER" id="PTHR28186">
    <property type="entry name" value="MEIOTICALLY UP-REGULATED GENE 9 PROTEIN"/>
    <property type="match status" value="1"/>
</dbReference>
<evidence type="ECO:0000313" key="2">
    <source>
        <dbReference type="EMBL" id="KAK6541186.1"/>
    </source>
</evidence>
<dbReference type="Pfam" id="PF10295">
    <property type="entry name" value="DUF2406"/>
    <property type="match status" value="1"/>
</dbReference>
<dbReference type="InterPro" id="IPR018809">
    <property type="entry name" value="DUF2406"/>
</dbReference>
<feature type="compositionally biased region" description="Basic and acidic residues" evidence="1">
    <location>
        <begin position="54"/>
        <end position="70"/>
    </location>
</feature>
<dbReference type="EMBL" id="JAVHJO010000004">
    <property type="protein sequence ID" value="KAK6541186.1"/>
    <property type="molecule type" value="Genomic_DNA"/>
</dbReference>
<feature type="compositionally biased region" description="Low complexity" evidence="1">
    <location>
        <begin position="245"/>
        <end position="284"/>
    </location>
</feature>
<feature type="compositionally biased region" description="Polar residues" evidence="1">
    <location>
        <begin position="124"/>
        <end position="144"/>
    </location>
</feature>